<gene>
    <name evidence="1" type="ORF">CcrRogue_gp189</name>
</gene>
<sequence length="228" mass="25927">MIKRPYTRPITYSLMKVINLLDTIETDDDRDIEAIHRLESAAYFHGRDGEGKEIPSPTDKEWKIIHYCLHGDCYSHRSLATIRKMIDDHLNDPEVRWEFQPGDKVVLVTHNPPKAPRGSIRTVSHCEHVPQVVKNLASGGVRIIEAHDVAYLCDVDAYVPVKFHDIVRVVEDDLTGYVQRAYAGLWKMQDLLADTPYFKELKADVDQIKSELAAAVGANAFHEARLRG</sequence>
<protein>
    <submittedName>
        <fullName evidence="1">Uncharacterized protein</fullName>
    </submittedName>
</protein>
<accession>K4JNT6</accession>
<keyword evidence="2" id="KW-1185">Reference proteome</keyword>
<dbReference type="OrthoDB" id="30780at10239"/>
<proteinExistence type="predicted"/>
<evidence type="ECO:0000313" key="2">
    <source>
        <dbReference type="Proteomes" id="UP000000461"/>
    </source>
</evidence>
<reference evidence="1 2" key="1">
    <citation type="journal article" date="2012" name="BMC Genomics">
        <title>The Caulobacter crescentus phage phiCbK: genomics of a canonical phage.</title>
        <authorList>
            <person name="Gill J.J."/>
            <person name="Berry J.D."/>
            <person name="Russell W.K."/>
            <person name="Lessor L."/>
            <person name="Escobar Garcia D.A."/>
            <person name="Hernandez D."/>
            <person name="Kane A."/>
            <person name="Keene J."/>
            <person name="Maddox M."/>
            <person name="Martin R."/>
            <person name="Mohan S."/>
            <person name="Thorn A.M."/>
            <person name="Russell D.H."/>
            <person name="Young R."/>
        </authorList>
    </citation>
    <scope>NUCLEOTIDE SEQUENCE [LARGE SCALE GENOMIC DNA]</scope>
</reference>
<organism evidence="1 2">
    <name type="scientific">Caulobacter phage CcrRogue</name>
    <dbReference type="NCBI Taxonomy" id="2927986"/>
    <lineage>
        <taxon>Viruses</taxon>
        <taxon>Duplodnaviria</taxon>
        <taxon>Heunggongvirae</taxon>
        <taxon>Uroviricota</taxon>
        <taxon>Caudoviricetes</taxon>
        <taxon>Jeanschmidtviridae</taxon>
        <taxon>Poindextervirus</taxon>
        <taxon>Poindextervirus rogue</taxon>
    </lineage>
</organism>
<dbReference type="EMBL" id="JX100814">
    <property type="protein sequence ID" value="AFU86671.1"/>
    <property type="molecule type" value="Genomic_DNA"/>
</dbReference>
<dbReference type="Proteomes" id="UP000000461">
    <property type="component" value="Segment"/>
</dbReference>
<evidence type="ECO:0000313" key="1">
    <source>
        <dbReference type="EMBL" id="AFU86671.1"/>
    </source>
</evidence>
<dbReference type="KEGG" id="vg:13995970"/>
<name>K4JNT6_9CAUD</name>